<dbReference type="Proteomes" id="UP000307943">
    <property type="component" value="Unassembled WGS sequence"/>
</dbReference>
<reference evidence="5 6" key="1">
    <citation type="submission" date="2019-05" db="EMBL/GenBank/DDBJ databases">
        <title>We sequenced the genome of Paenibacillus hemerocallicola KCTC 33185 for further insight into its adaptation and study the phylogeny of Paenibacillus.</title>
        <authorList>
            <person name="Narsing Rao M.P."/>
        </authorList>
    </citation>
    <scope>NUCLEOTIDE SEQUENCE [LARGE SCALE GENOMIC DNA]</scope>
    <source>
        <strain evidence="5 6">KCTC 33185</strain>
    </source>
</reference>
<dbReference type="EMBL" id="VDCQ01000047">
    <property type="protein sequence ID" value="TNJ63172.1"/>
    <property type="molecule type" value="Genomic_DNA"/>
</dbReference>
<evidence type="ECO:0000313" key="6">
    <source>
        <dbReference type="Proteomes" id="UP000307943"/>
    </source>
</evidence>
<keyword evidence="6" id="KW-1185">Reference proteome</keyword>
<evidence type="ECO:0000256" key="2">
    <source>
        <dbReference type="ARBA" id="ARBA00034301"/>
    </source>
</evidence>
<gene>
    <name evidence="5" type="ORF">FE784_26940</name>
</gene>
<evidence type="ECO:0000259" key="4">
    <source>
        <dbReference type="SMART" id="SM00849"/>
    </source>
</evidence>
<dbReference type="CDD" id="cd07731">
    <property type="entry name" value="ComA-like_MBL-fold"/>
    <property type="match status" value="1"/>
</dbReference>
<accession>A0A5C4T280</accession>
<dbReference type="GO" id="GO:0016787">
    <property type="term" value="F:hydrolase activity"/>
    <property type="evidence" value="ECO:0007669"/>
    <property type="project" value="UniProtKB-KW"/>
</dbReference>
<comment type="catalytic activity">
    <reaction evidence="3">
        <text>3',5'-cyclic UMP + H2O = UMP + H(+)</text>
        <dbReference type="Rhea" id="RHEA:70575"/>
        <dbReference type="ChEBI" id="CHEBI:15377"/>
        <dbReference type="ChEBI" id="CHEBI:15378"/>
        <dbReference type="ChEBI" id="CHEBI:57865"/>
        <dbReference type="ChEBI" id="CHEBI:184387"/>
    </reaction>
    <physiologicalReaction direction="left-to-right" evidence="3">
        <dbReference type="Rhea" id="RHEA:70576"/>
    </physiologicalReaction>
</comment>
<comment type="function">
    <text evidence="2">Counteracts the endogenous Pycsar antiviral defense system. Phosphodiesterase that enables metal-dependent hydrolysis of host cyclic nucleotide Pycsar defense signals such as cCMP and cUMP.</text>
</comment>
<feature type="domain" description="Metallo-beta-lactamase" evidence="4">
    <location>
        <begin position="114"/>
        <end position="320"/>
    </location>
</feature>
<keyword evidence="5" id="KW-0378">Hydrolase</keyword>
<evidence type="ECO:0000256" key="1">
    <source>
        <dbReference type="ARBA" id="ARBA00034221"/>
    </source>
</evidence>
<dbReference type="Gene3D" id="3.60.15.10">
    <property type="entry name" value="Ribonuclease Z/Hydroxyacylglutathione hydrolase-like"/>
    <property type="match status" value="1"/>
</dbReference>
<comment type="catalytic activity">
    <reaction evidence="1">
        <text>3',5'-cyclic CMP + H2O = CMP + H(+)</text>
        <dbReference type="Rhea" id="RHEA:72675"/>
        <dbReference type="ChEBI" id="CHEBI:15377"/>
        <dbReference type="ChEBI" id="CHEBI:15378"/>
        <dbReference type="ChEBI" id="CHEBI:58003"/>
        <dbReference type="ChEBI" id="CHEBI:60377"/>
    </reaction>
    <physiologicalReaction direction="left-to-right" evidence="1">
        <dbReference type="Rhea" id="RHEA:72676"/>
    </physiologicalReaction>
</comment>
<dbReference type="Pfam" id="PF00753">
    <property type="entry name" value="Lactamase_B"/>
    <property type="match status" value="1"/>
</dbReference>
<dbReference type="AlphaFoldDB" id="A0A5C4T280"/>
<evidence type="ECO:0000256" key="3">
    <source>
        <dbReference type="ARBA" id="ARBA00048505"/>
    </source>
</evidence>
<proteinExistence type="predicted"/>
<dbReference type="InterPro" id="IPR001279">
    <property type="entry name" value="Metallo-B-lactamas"/>
</dbReference>
<dbReference type="SMART" id="SM00849">
    <property type="entry name" value="Lactamase_B"/>
    <property type="match status" value="1"/>
</dbReference>
<dbReference type="InterPro" id="IPR036866">
    <property type="entry name" value="RibonucZ/Hydroxyglut_hydro"/>
</dbReference>
<evidence type="ECO:0000313" key="5">
    <source>
        <dbReference type="EMBL" id="TNJ63172.1"/>
    </source>
</evidence>
<dbReference type="PANTHER" id="PTHR30619">
    <property type="entry name" value="DNA INTERNALIZATION/COMPETENCE PROTEIN COMEC/REC2"/>
    <property type="match status" value="1"/>
</dbReference>
<comment type="caution">
    <text evidence="5">The sequence shown here is derived from an EMBL/GenBank/DDBJ whole genome shotgun (WGS) entry which is preliminary data.</text>
</comment>
<dbReference type="InterPro" id="IPR052159">
    <property type="entry name" value="Competence_DNA_uptake"/>
</dbReference>
<dbReference type="PANTHER" id="PTHR30619:SF1">
    <property type="entry name" value="RECOMBINATION PROTEIN 2"/>
    <property type="match status" value="1"/>
</dbReference>
<organism evidence="5 6">
    <name type="scientific">Paenibacillus hemerocallicola</name>
    <dbReference type="NCBI Taxonomy" id="1172614"/>
    <lineage>
        <taxon>Bacteria</taxon>
        <taxon>Bacillati</taxon>
        <taxon>Bacillota</taxon>
        <taxon>Bacilli</taxon>
        <taxon>Bacillales</taxon>
        <taxon>Paenibacillaceae</taxon>
        <taxon>Paenibacillus</taxon>
    </lineage>
</organism>
<name>A0A5C4T280_9BACL</name>
<dbReference type="InterPro" id="IPR035681">
    <property type="entry name" value="ComA-like_MBL"/>
</dbReference>
<protein>
    <submittedName>
        <fullName evidence="5">MBL fold metallo-hydrolase</fullName>
    </submittedName>
</protein>
<dbReference type="SUPFAM" id="SSF56281">
    <property type="entry name" value="Metallo-hydrolase/oxidoreductase"/>
    <property type="match status" value="1"/>
</dbReference>
<dbReference type="OrthoDB" id="9761531at2"/>
<sequence>MPPAAASILQEGAATFALLFLHARIAKRKEAPTMFFKSCRTAAVKSWSMIAVLSSLLAGCTGAASEPGLTANAPAPVQETPKTAAQRTDQIFDNNAYKGKLTIRYFHLAGENLTGDSFLIQSPDGKTMLVDAGLPEVGSQVVAYLKKLGIPSLDIALNTHPHIDHIGGYATIAKEIPIKQFYMENLPYPKSSAYNNAIAAIDANNVPKKTLEEGDMFQLGDSVRFEVLNPPKGELPDAVKAFSAQELNDYSMVLRMTYGDRTFLFTADIYKHREIELSASPWKDKLKVDMMDIPHHGSESTSSSEAFLQAVSPKIVVMSQNVFQSPNLKERLEKKGANVYSTGLHGNILLHSDGKTIEVVTEKDWAPPKTAEKK</sequence>